<protein>
    <submittedName>
        <fullName evidence="2">Uncharacterized protein</fullName>
    </submittedName>
</protein>
<sequence>MKIISITLLITVALICLSLGVDILLGLTLKDALIDAVSPLRVMESIELIIFLLYLLLVIIPPVYSFFKRKWRNRMN</sequence>
<dbReference type="InterPro" id="IPR058725">
    <property type="entry name" value="YczF"/>
</dbReference>
<evidence type="ECO:0000313" key="3">
    <source>
        <dbReference type="Proteomes" id="UP000249134"/>
    </source>
</evidence>
<dbReference type="Pfam" id="PF26310">
    <property type="entry name" value="YczF"/>
    <property type="match status" value="1"/>
</dbReference>
<proteinExistence type="predicted"/>
<keyword evidence="1" id="KW-0472">Membrane</keyword>
<accession>A0A2X4VNL2</accession>
<keyword evidence="3" id="KW-1185">Reference proteome</keyword>
<dbReference type="Proteomes" id="UP000249134">
    <property type="component" value="Chromosome 1"/>
</dbReference>
<organism evidence="2 3">
    <name type="scientific">Lederbergia lenta</name>
    <name type="common">Bacillus lentus</name>
    <dbReference type="NCBI Taxonomy" id="1467"/>
    <lineage>
        <taxon>Bacteria</taxon>
        <taxon>Bacillati</taxon>
        <taxon>Bacillota</taxon>
        <taxon>Bacilli</taxon>
        <taxon>Bacillales</taxon>
        <taxon>Bacillaceae</taxon>
        <taxon>Lederbergia</taxon>
    </lineage>
</organism>
<dbReference type="AlphaFoldDB" id="A0A2X4VNL2"/>
<dbReference type="EMBL" id="LS483476">
    <property type="protein sequence ID" value="SQI52461.1"/>
    <property type="molecule type" value="Genomic_DNA"/>
</dbReference>
<reference evidence="2 3" key="1">
    <citation type="submission" date="2018-06" db="EMBL/GenBank/DDBJ databases">
        <authorList>
            <consortium name="Pathogen Informatics"/>
            <person name="Doyle S."/>
        </authorList>
    </citation>
    <scope>NUCLEOTIDE SEQUENCE [LARGE SCALE GENOMIC DNA]</scope>
    <source>
        <strain evidence="2 3">NCTC4824</strain>
    </source>
</reference>
<evidence type="ECO:0000313" key="2">
    <source>
        <dbReference type="EMBL" id="SQI52461.1"/>
    </source>
</evidence>
<evidence type="ECO:0000256" key="1">
    <source>
        <dbReference type="SAM" id="Phobius"/>
    </source>
</evidence>
<name>A0A2X4VNL2_LEDLE</name>
<dbReference type="KEGG" id="blen:NCTC4824_00432"/>
<dbReference type="RefSeq" id="WP_066143074.1">
    <property type="nucleotide sequence ID" value="NZ_CBCSGM010000002.1"/>
</dbReference>
<gene>
    <name evidence="2" type="ORF">NCTC4824_00432</name>
</gene>
<keyword evidence="1" id="KW-1133">Transmembrane helix</keyword>
<feature type="transmembrane region" description="Helical" evidence="1">
    <location>
        <begin position="48"/>
        <end position="67"/>
    </location>
</feature>
<dbReference type="STRING" id="1348624.GCA_001591545_02770"/>
<keyword evidence="1" id="KW-0812">Transmembrane</keyword>